<feature type="transmembrane region" description="Helical" evidence="1">
    <location>
        <begin position="6"/>
        <end position="23"/>
    </location>
</feature>
<keyword evidence="1" id="KW-0472">Membrane</keyword>
<evidence type="ECO:0000313" key="3">
    <source>
        <dbReference type="Proteomes" id="UP000321807"/>
    </source>
</evidence>
<protein>
    <recommendedName>
        <fullName evidence="4">Amino acid transport protein</fullName>
    </recommendedName>
</protein>
<evidence type="ECO:0000313" key="2">
    <source>
        <dbReference type="EMBL" id="QEE25148.1"/>
    </source>
</evidence>
<keyword evidence="1" id="KW-0812">Transmembrane</keyword>
<dbReference type="RefSeq" id="WP_147627607.1">
    <property type="nucleotide sequence ID" value="NZ_CP042807.1"/>
</dbReference>
<evidence type="ECO:0000256" key="1">
    <source>
        <dbReference type="SAM" id="Phobius"/>
    </source>
</evidence>
<name>A0A5B9DZV6_9GAMM</name>
<keyword evidence="1" id="KW-1133">Transmembrane helix</keyword>
<dbReference type="EMBL" id="CP042807">
    <property type="protein sequence ID" value="QEE25148.1"/>
    <property type="molecule type" value="Genomic_DNA"/>
</dbReference>
<gene>
    <name evidence="2" type="ORF">CS053_12080</name>
</gene>
<sequence>MNASTLLWGMLFGSIGLGFFIYGKKQQAIVPLLCGVALMVFPYFVSGTVWLVIIGIALMAVPYFVKV</sequence>
<dbReference type="AlphaFoldDB" id="A0A5B9DZV6"/>
<organism evidence="2 3">
    <name type="scientific">Rhodanobacter glycinis</name>
    <dbReference type="NCBI Taxonomy" id="582702"/>
    <lineage>
        <taxon>Bacteria</taxon>
        <taxon>Pseudomonadati</taxon>
        <taxon>Pseudomonadota</taxon>
        <taxon>Gammaproteobacteria</taxon>
        <taxon>Lysobacterales</taxon>
        <taxon>Rhodanobacteraceae</taxon>
        <taxon>Rhodanobacter</taxon>
    </lineage>
</organism>
<evidence type="ECO:0008006" key="4">
    <source>
        <dbReference type="Google" id="ProtNLM"/>
    </source>
</evidence>
<dbReference type="KEGG" id="rgl:CS053_12080"/>
<proteinExistence type="predicted"/>
<accession>A0A5B9DZV6</accession>
<feature type="transmembrane region" description="Helical" evidence="1">
    <location>
        <begin position="35"/>
        <end position="65"/>
    </location>
</feature>
<dbReference type="Proteomes" id="UP000321807">
    <property type="component" value="Chromosome"/>
</dbReference>
<reference evidence="2 3" key="1">
    <citation type="submission" date="2019-08" db="EMBL/GenBank/DDBJ databases">
        <title>Complete genome sequence of Rhodanobacter glycinis strain T01E-68 isolated from tomato root.</title>
        <authorList>
            <person name="Weon H.-Y."/>
            <person name="Lee S.A."/>
        </authorList>
    </citation>
    <scope>NUCLEOTIDE SEQUENCE [LARGE SCALE GENOMIC DNA]</scope>
    <source>
        <strain evidence="2 3">T01E-68</strain>
    </source>
</reference>